<evidence type="ECO:0000256" key="1">
    <source>
        <dbReference type="SAM" id="MobiDB-lite"/>
    </source>
</evidence>
<dbReference type="EMBL" id="CAMXCT010001101">
    <property type="protein sequence ID" value="CAI3986664.1"/>
    <property type="molecule type" value="Genomic_DNA"/>
</dbReference>
<comment type="caution">
    <text evidence="2">The sequence shown here is derived from an EMBL/GenBank/DDBJ whole genome shotgun (WGS) entry which is preliminary data.</text>
</comment>
<feature type="compositionally biased region" description="Basic and acidic residues" evidence="1">
    <location>
        <begin position="142"/>
        <end position="151"/>
    </location>
</feature>
<feature type="non-terminal residue" evidence="2">
    <location>
        <position position="304"/>
    </location>
</feature>
<dbReference type="Proteomes" id="UP001152797">
    <property type="component" value="Unassembled WGS sequence"/>
</dbReference>
<dbReference type="AlphaFoldDB" id="A0A9P1C7U1"/>
<evidence type="ECO:0000313" key="4">
    <source>
        <dbReference type="Proteomes" id="UP001152797"/>
    </source>
</evidence>
<reference evidence="3" key="2">
    <citation type="submission" date="2024-04" db="EMBL/GenBank/DDBJ databases">
        <authorList>
            <person name="Chen Y."/>
            <person name="Shah S."/>
            <person name="Dougan E. K."/>
            <person name="Thang M."/>
            <person name="Chan C."/>
        </authorList>
    </citation>
    <scope>NUCLEOTIDE SEQUENCE [LARGE SCALE GENOMIC DNA]</scope>
</reference>
<feature type="compositionally biased region" description="Basic residues" evidence="1">
    <location>
        <begin position="152"/>
        <end position="171"/>
    </location>
</feature>
<proteinExistence type="predicted"/>
<sequence>ESAVPGAAVLLRTDQLAFKSTVKSSRKKGKRGAGKRKGKKARKSKTITPQKKVHRGRRVLRSAAAAASSSRGNTDVTEVGGEKPGRKRKSVPLADTDPDTSNNKKQTRRKKEPSGSASAAPASSGAHGKRTAAKSAARKPKGAVEGKQVKERKPKAAAAKPKPKAKSRARGRGSEVPAHTPADPADTELAQMLVDFAMNFDESDSPQSDSYKKKIKGMLSGLEEHSLNLYWSKCGCGLKIVAEGRDGHHCSFNNLWSPEPWKMAISAKIAYMTERKSPHTEKTLKRCGRMAFEMLRRRAGGEED</sequence>
<feature type="compositionally biased region" description="Basic residues" evidence="1">
    <location>
        <begin position="24"/>
        <end position="60"/>
    </location>
</feature>
<gene>
    <name evidence="2" type="ORF">C1SCF055_LOCUS14005</name>
</gene>
<organism evidence="2">
    <name type="scientific">Cladocopium goreaui</name>
    <dbReference type="NCBI Taxonomy" id="2562237"/>
    <lineage>
        <taxon>Eukaryota</taxon>
        <taxon>Sar</taxon>
        <taxon>Alveolata</taxon>
        <taxon>Dinophyceae</taxon>
        <taxon>Suessiales</taxon>
        <taxon>Symbiodiniaceae</taxon>
        <taxon>Cladocopium</taxon>
    </lineage>
</organism>
<feature type="region of interest" description="Disordered" evidence="1">
    <location>
        <begin position="20"/>
        <end position="186"/>
    </location>
</feature>
<evidence type="ECO:0000313" key="2">
    <source>
        <dbReference type="EMBL" id="CAI3986664.1"/>
    </source>
</evidence>
<accession>A0A9P1C7U1</accession>
<reference evidence="2" key="1">
    <citation type="submission" date="2022-10" db="EMBL/GenBank/DDBJ databases">
        <authorList>
            <person name="Chen Y."/>
            <person name="Dougan E. K."/>
            <person name="Chan C."/>
            <person name="Rhodes N."/>
            <person name="Thang M."/>
        </authorList>
    </citation>
    <scope>NUCLEOTIDE SEQUENCE</scope>
</reference>
<keyword evidence="4" id="KW-1185">Reference proteome</keyword>
<dbReference type="EMBL" id="CAMXCT030001101">
    <property type="protein sequence ID" value="CAL4773976.1"/>
    <property type="molecule type" value="Genomic_DNA"/>
</dbReference>
<protein>
    <submittedName>
        <fullName evidence="2">Uncharacterized protein</fullName>
    </submittedName>
</protein>
<name>A0A9P1C7U1_9DINO</name>
<feature type="compositionally biased region" description="Basic residues" evidence="1">
    <location>
        <begin position="127"/>
        <end position="141"/>
    </location>
</feature>
<feature type="compositionally biased region" description="Low complexity" evidence="1">
    <location>
        <begin position="114"/>
        <end position="126"/>
    </location>
</feature>
<dbReference type="EMBL" id="CAMXCT020001101">
    <property type="protein sequence ID" value="CAL1140039.1"/>
    <property type="molecule type" value="Genomic_DNA"/>
</dbReference>
<evidence type="ECO:0000313" key="3">
    <source>
        <dbReference type="EMBL" id="CAL1140039.1"/>
    </source>
</evidence>